<comment type="caution">
    <text evidence="1">The sequence shown here is derived from an EMBL/GenBank/DDBJ whole genome shotgun (WGS) entry which is preliminary data.</text>
</comment>
<dbReference type="OrthoDB" id="8452369at2"/>
<dbReference type="AlphaFoldDB" id="A0A256FVR3"/>
<sequence length="163" mass="17429">MALYAGDAWFYRVKSAQTELIKKNGGINCAADVADFSKSVVGRWNAKTSPDLMCLPAIVRLESAFGEPIVSAALQEIAADLAADNAVPIMPRASIMDVISSFFEAKSDLSQKFTMAAIDGFLSVNEADVLDPAISELQAVLDDMKRMTAEARAKGGLRVVSKP</sequence>
<dbReference type="Proteomes" id="UP000215590">
    <property type="component" value="Unassembled WGS sequence"/>
</dbReference>
<accession>A0A256FVR3</accession>
<dbReference type="RefSeq" id="WP_094507009.1">
    <property type="nucleotide sequence ID" value="NZ_JBHEEK010000002.1"/>
</dbReference>
<protein>
    <recommendedName>
        <fullName evidence="3">Phage protein</fullName>
    </recommendedName>
</protein>
<evidence type="ECO:0000313" key="1">
    <source>
        <dbReference type="EMBL" id="OYR18924.1"/>
    </source>
</evidence>
<proteinExistence type="predicted"/>
<reference evidence="1 2" key="1">
    <citation type="submission" date="2017-07" db="EMBL/GenBank/DDBJ databases">
        <title>Phylogenetic study on the rhizospheric bacterium Ochrobactrum sp. A44.</title>
        <authorList>
            <person name="Krzyzanowska D.M."/>
            <person name="Ossowicki A."/>
            <person name="Rajewska M."/>
            <person name="Maciag T."/>
            <person name="Kaczynski Z."/>
            <person name="Czerwicka M."/>
            <person name="Jafra S."/>
        </authorList>
    </citation>
    <scope>NUCLEOTIDE SEQUENCE [LARGE SCALE GENOMIC DNA]</scope>
    <source>
        <strain evidence="1 2">DSM 7216</strain>
    </source>
</reference>
<dbReference type="EMBL" id="NNRJ01000019">
    <property type="protein sequence ID" value="OYR18924.1"/>
    <property type="molecule type" value="Genomic_DNA"/>
</dbReference>
<name>A0A256FVR3_9HYPH</name>
<keyword evidence="2" id="KW-1185">Reference proteome</keyword>
<evidence type="ECO:0008006" key="3">
    <source>
        <dbReference type="Google" id="ProtNLM"/>
    </source>
</evidence>
<evidence type="ECO:0000313" key="2">
    <source>
        <dbReference type="Proteomes" id="UP000215590"/>
    </source>
</evidence>
<gene>
    <name evidence="1" type="ORF">CEV31_2264</name>
</gene>
<organism evidence="1 2">
    <name type="scientific">Brucella thiophenivorans</name>
    <dbReference type="NCBI Taxonomy" id="571255"/>
    <lineage>
        <taxon>Bacteria</taxon>
        <taxon>Pseudomonadati</taxon>
        <taxon>Pseudomonadota</taxon>
        <taxon>Alphaproteobacteria</taxon>
        <taxon>Hyphomicrobiales</taxon>
        <taxon>Brucellaceae</taxon>
        <taxon>Brucella/Ochrobactrum group</taxon>
        <taxon>Brucella</taxon>
    </lineage>
</organism>